<protein>
    <submittedName>
        <fullName evidence="2">Uncharacterized protein</fullName>
    </submittedName>
</protein>
<evidence type="ECO:0000313" key="2">
    <source>
        <dbReference type="EMBL" id="QUH24202.1"/>
    </source>
</evidence>
<accession>A0A8T8K8P6</accession>
<reference evidence="2" key="1">
    <citation type="submission" date="2020-07" db="EMBL/GenBank/DDBJ databases">
        <title>Methanobacterium. sp. MethCan genome.</title>
        <authorList>
            <person name="Postec A."/>
            <person name="Quemeneur M."/>
        </authorList>
    </citation>
    <scope>NUCLEOTIDE SEQUENCE</scope>
    <source>
        <strain evidence="2">MethCAN</strain>
    </source>
</reference>
<keyword evidence="1" id="KW-1133">Transmembrane helix</keyword>
<keyword evidence="3" id="KW-1185">Reference proteome</keyword>
<feature type="transmembrane region" description="Helical" evidence="1">
    <location>
        <begin position="12"/>
        <end position="33"/>
    </location>
</feature>
<name>A0A8T8K8P6_9EURY</name>
<keyword evidence="1" id="KW-0472">Membrane</keyword>
<dbReference type="KEGG" id="meme:HYG87_10750"/>
<evidence type="ECO:0000313" key="3">
    <source>
        <dbReference type="Proteomes" id="UP000681041"/>
    </source>
</evidence>
<dbReference type="RefSeq" id="WP_211533161.1">
    <property type="nucleotide sequence ID" value="NZ_CP058560.1"/>
</dbReference>
<dbReference type="GeneID" id="64821249"/>
<keyword evidence="1" id="KW-0812">Transmembrane</keyword>
<feature type="transmembrane region" description="Helical" evidence="1">
    <location>
        <begin position="53"/>
        <end position="72"/>
    </location>
</feature>
<organism evidence="2 3">
    <name type="scientific">Methanobacterium alkalithermotolerans</name>
    <dbReference type="NCBI Taxonomy" id="2731220"/>
    <lineage>
        <taxon>Archaea</taxon>
        <taxon>Methanobacteriati</taxon>
        <taxon>Methanobacteriota</taxon>
        <taxon>Methanomada group</taxon>
        <taxon>Methanobacteria</taxon>
        <taxon>Methanobacteriales</taxon>
        <taxon>Methanobacteriaceae</taxon>
        <taxon>Methanobacterium</taxon>
    </lineage>
</organism>
<dbReference type="Proteomes" id="UP000681041">
    <property type="component" value="Chromosome"/>
</dbReference>
<gene>
    <name evidence="2" type="ORF">HYG87_10750</name>
</gene>
<feature type="transmembrane region" description="Helical" evidence="1">
    <location>
        <begin position="84"/>
        <end position="106"/>
    </location>
</feature>
<evidence type="ECO:0000256" key="1">
    <source>
        <dbReference type="SAM" id="Phobius"/>
    </source>
</evidence>
<sequence length="114" mass="12777">MVKINNKIRFVVGIVLVIMSIYLFLLPGTFFIKSFMFLFSTYFLVDSVLENKSALMSVFWGILILLMSIISLRIDNLPLMSVEVIFGILLGLSFIVTGIGVISGHLSGKWVKLN</sequence>
<proteinExistence type="predicted"/>
<dbReference type="AlphaFoldDB" id="A0A8T8K8P6"/>
<dbReference type="EMBL" id="CP058560">
    <property type="protein sequence ID" value="QUH24202.1"/>
    <property type="molecule type" value="Genomic_DNA"/>
</dbReference>